<dbReference type="EMBL" id="JAPDRQ010000381">
    <property type="protein sequence ID" value="KAJ9650128.1"/>
    <property type="molecule type" value="Genomic_DNA"/>
</dbReference>
<evidence type="ECO:0000313" key="2">
    <source>
        <dbReference type="Proteomes" id="UP001172386"/>
    </source>
</evidence>
<proteinExistence type="predicted"/>
<sequence>MDSPQEAATTNAQNTAVSTHAANITGISNAQEPGDTVDAGPSNPTESFPSTGHGITEPTTVEPKTSITEGETRFLEAIQRSTTTASGRPYSSFSSHQKVFIVLVATLGGTFSPFTANIYLPAIDTISHDLKVSVTQVNLTITTYMIFQAIAPSFISAIADLRGRRPGYVIGFTVYIAANLGLALNNSYPGLLTIRCLQSCGSSGLVALNQGTIADVVTSAERGKYISITSISSVLGPSIAPIAGGLLAQHLGWHSIFWFLLILSGVYFVPLILFFPETARSIVGDGTIKPPVWNRTLMEIVRKHHNKSLTDPEQVSSSNEAEAVQRKAATAKRHINPLATLSVVTDPETALILAATGIAYAGFYCVNTSLTVQFHAIYNLSTSLQGLLFLPQTVGSILAAITNSKLLDRQYKVHATRAGVPVDKKKQIDIVTSVMPIERARLEVAVPMFVASCIAVMIYGWLLEARVNIAGPIVMLGVIGYTALAGFSALSVLIIDLHRRTPATASAANSLVRCLLGAGASAVINPMIEAMGVGWCFTLVGLLVGIVVLPSLLWCFRYGHLMRAKRAEKARRKEEQKEQKEAEKVQDHQR</sequence>
<keyword evidence="2" id="KW-1185">Reference proteome</keyword>
<name>A0ACC2ZR82_9EURO</name>
<dbReference type="Proteomes" id="UP001172386">
    <property type="component" value="Unassembled WGS sequence"/>
</dbReference>
<comment type="caution">
    <text evidence="1">The sequence shown here is derived from an EMBL/GenBank/DDBJ whole genome shotgun (WGS) entry which is preliminary data.</text>
</comment>
<organism evidence="1 2">
    <name type="scientific">Neophaeococcomyces mojaviensis</name>
    <dbReference type="NCBI Taxonomy" id="3383035"/>
    <lineage>
        <taxon>Eukaryota</taxon>
        <taxon>Fungi</taxon>
        <taxon>Dikarya</taxon>
        <taxon>Ascomycota</taxon>
        <taxon>Pezizomycotina</taxon>
        <taxon>Eurotiomycetes</taxon>
        <taxon>Chaetothyriomycetidae</taxon>
        <taxon>Chaetothyriales</taxon>
        <taxon>Chaetothyriales incertae sedis</taxon>
        <taxon>Neophaeococcomyces</taxon>
    </lineage>
</organism>
<protein>
    <submittedName>
        <fullName evidence="1">Uncharacterized protein</fullName>
    </submittedName>
</protein>
<accession>A0ACC2ZR82</accession>
<evidence type="ECO:0000313" key="1">
    <source>
        <dbReference type="EMBL" id="KAJ9650128.1"/>
    </source>
</evidence>
<gene>
    <name evidence="1" type="ORF">H2198_010555</name>
</gene>
<reference evidence="1" key="1">
    <citation type="submission" date="2022-10" db="EMBL/GenBank/DDBJ databases">
        <title>Culturing micro-colonial fungi from biological soil crusts in the Mojave desert and describing Neophaeococcomyces mojavensis, and introducing the new genera and species Taxawa tesnikishii.</title>
        <authorList>
            <person name="Kurbessoian T."/>
            <person name="Stajich J.E."/>
        </authorList>
    </citation>
    <scope>NUCLEOTIDE SEQUENCE</scope>
    <source>
        <strain evidence="1">JES_112</strain>
    </source>
</reference>